<dbReference type="KEGG" id="tti:THITH_10020"/>
<accession>W0DNF9</accession>
<evidence type="ECO:0000313" key="2">
    <source>
        <dbReference type="EMBL" id="AHE98533.1"/>
    </source>
</evidence>
<gene>
    <name evidence="2" type="ORF">THITH_10020</name>
</gene>
<feature type="region of interest" description="Disordered" evidence="1">
    <location>
        <begin position="1"/>
        <end position="41"/>
    </location>
</feature>
<keyword evidence="2" id="KW-0808">Transferase</keyword>
<dbReference type="EMBL" id="CP007029">
    <property type="protein sequence ID" value="AHE98533.1"/>
    <property type="molecule type" value="Genomic_DNA"/>
</dbReference>
<dbReference type="AlphaFoldDB" id="W0DNF9"/>
<evidence type="ECO:0000313" key="3">
    <source>
        <dbReference type="Proteomes" id="UP000005289"/>
    </source>
</evidence>
<reference evidence="2 3" key="1">
    <citation type="submission" date="2013-12" db="EMBL/GenBank/DDBJ databases">
        <authorList>
            <consortium name="DOE Joint Genome Institute"/>
            <person name="Muyzer G."/>
            <person name="Huntemann M."/>
            <person name="Han J."/>
            <person name="Chen A."/>
            <person name="Kyrpides N."/>
            <person name="Mavromatis K."/>
            <person name="Markowitz V."/>
            <person name="Palaniappan K."/>
            <person name="Ivanova N."/>
            <person name="Schaumberg A."/>
            <person name="Pati A."/>
            <person name="Liolios K."/>
            <person name="Nordberg H.P."/>
            <person name="Cantor M.N."/>
            <person name="Hua S.X."/>
            <person name="Woyke T."/>
        </authorList>
    </citation>
    <scope>NUCLEOTIDE SEQUENCE [LARGE SCALE GENOMIC DNA]</scope>
    <source>
        <strain evidence="2 3">ARh 1</strain>
    </source>
</reference>
<protein>
    <submittedName>
        <fullName evidence="2">Arginine N-succinyltransferase</fullName>
    </submittedName>
</protein>
<sequence>MSAAEERILDEKLDRLRGVAGEGPDRTPGNRVAPGDAERPEIYREDPERRRIEFSERELNGLIARDPALAGRAAVRLSPGQVSASFRVDLPEEIPLFGGRRLRVQTGLQLLTRDERVQARLVGVSVAGVPLPDAWLGGLKGQDLLATSGLAALGAGIEALQVDDGRLDLLLAP</sequence>
<dbReference type="Proteomes" id="UP000005289">
    <property type="component" value="Chromosome"/>
</dbReference>
<dbReference type="HOGENOM" id="CLU_103735_0_0_6"/>
<evidence type="ECO:0000256" key="1">
    <source>
        <dbReference type="SAM" id="MobiDB-lite"/>
    </source>
</evidence>
<organism evidence="2 3">
    <name type="scientific">Thioalkalivibrio paradoxus ARh 1</name>
    <dbReference type="NCBI Taxonomy" id="713585"/>
    <lineage>
        <taxon>Bacteria</taxon>
        <taxon>Pseudomonadati</taxon>
        <taxon>Pseudomonadota</taxon>
        <taxon>Gammaproteobacteria</taxon>
        <taxon>Chromatiales</taxon>
        <taxon>Ectothiorhodospiraceae</taxon>
        <taxon>Thioalkalivibrio</taxon>
    </lineage>
</organism>
<feature type="compositionally biased region" description="Basic and acidic residues" evidence="1">
    <location>
        <begin position="1"/>
        <end position="17"/>
    </location>
</feature>
<dbReference type="GO" id="GO:0016740">
    <property type="term" value="F:transferase activity"/>
    <property type="evidence" value="ECO:0007669"/>
    <property type="project" value="UniProtKB-KW"/>
</dbReference>
<keyword evidence="3" id="KW-1185">Reference proteome</keyword>
<proteinExistence type="predicted"/>
<name>W0DNF9_9GAMM</name>